<name>A0A9D1FPN4_9FIRM</name>
<gene>
    <name evidence="2" type="ORF">IAB51_10845</name>
</gene>
<dbReference type="InterPro" id="IPR029056">
    <property type="entry name" value="Ribokinase-like"/>
</dbReference>
<dbReference type="InterPro" id="IPR011611">
    <property type="entry name" value="PfkB_dom"/>
</dbReference>
<dbReference type="Gene3D" id="3.40.1190.20">
    <property type="match status" value="1"/>
</dbReference>
<dbReference type="GO" id="GO:0033786">
    <property type="term" value="F:heptose-1-phosphate adenylyltransferase activity"/>
    <property type="evidence" value="ECO:0007669"/>
    <property type="project" value="TreeGrafter"/>
</dbReference>
<organism evidence="2 3">
    <name type="scientific">Candidatus Merdivicinus excrementipullorum</name>
    <dbReference type="NCBI Taxonomy" id="2840867"/>
    <lineage>
        <taxon>Bacteria</taxon>
        <taxon>Bacillati</taxon>
        <taxon>Bacillota</taxon>
        <taxon>Clostridia</taxon>
        <taxon>Eubacteriales</taxon>
        <taxon>Oscillospiraceae</taxon>
        <taxon>Oscillospiraceae incertae sedis</taxon>
        <taxon>Candidatus Merdivicinus</taxon>
    </lineage>
</organism>
<sequence length="339" mass="36480">MTKDGLEQILESLPSRKIALMGDGCVDIYWEADMRLSELSREAPHYPLPIVEERFSLGAGANVAANLAALGVSDIRFVGCTGEDWRGALFRSLFEQIRIPADYLVSSPERVTPAYCKPIRRGISDVKYEDPRLDFNNRSPLSGEIEQRLLTSLEKACQGADILIVCDQLQNGCITPKILERLAELGSAMPVIADSRDRIGAFQNAVVKPNEIEACRFLGLDPAAGDTAAMKAAALALEKRCGRPALITLGDRGAIWAEGGETFLVPAYPAPPPIDFVGAGDAFLAGFAAVYGLGLPPETALSFANLVPAVTIRKTGMTGTASPDELREAFAQYEDFCAN</sequence>
<dbReference type="AlphaFoldDB" id="A0A9D1FPN4"/>
<dbReference type="Proteomes" id="UP000824002">
    <property type="component" value="Unassembled WGS sequence"/>
</dbReference>
<dbReference type="Pfam" id="PF00294">
    <property type="entry name" value="PfkB"/>
    <property type="match status" value="1"/>
</dbReference>
<dbReference type="PANTHER" id="PTHR46969">
    <property type="entry name" value="BIFUNCTIONAL PROTEIN HLDE"/>
    <property type="match status" value="1"/>
</dbReference>
<feature type="domain" description="Carbohydrate kinase PfkB" evidence="1">
    <location>
        <begin position="57"/>
        <end position="319"/>
    </location>
</feature>
<dbReference type="SUPFAM" id="SSF53613">
    <property type="entry name" value="Ribokinase-like"/>
    <property type="match status" value="1"/>
</dbReference>
<evidence type="ECO:0000313" key="3">
    <source>
        <dbReference type="Proteomes" id="UP000824002"/>
    </source>
</evidence>
<keyword evidence="2" id="KW-0808">Transferase</keyword>
<reference evidence="2" key="2">
    <citation type="journal article" date="2021" name="PeerJ">
        <title>Extensive microbial diversity within the chicken gut microbiome revealed by metagenomics and culture.</title>
        <authorList>
            <person name="Gilroy R."/>
            <person name="Ravi A."/>
            <person name="Getino M."/>
            <person name="Pursley I."/>
            <person name="Horton D.L."/>
            <person name="Alikhan N.F."/>
            <person name="Baker D."/>
            <person name="Gharbi K."/>
            <person name="Hall N."/>
            <person name="Watson M."/>
            <person name="Adriaenssens E.M."/>
            <person name="Foster-Nyarko E."/>
            <person name="Jarju S."/>
            <person name="Secka A."/>
            <person name="Antonio M."/>
            <person name="Oren A."/>
            <person name="Chaudhuri R.R."/>
            <person name="La Ragione R."/>
            <person name="Hildebrand F."/>
            <person name="Pallen M.J."/>
        </authorList>
    </citation>
    <scope>NUCLEOTIDE SEQUENCE</scope>
    <source>
        <strain evidence="2">CHK199-13235</strain>
    </source>
</reference>
<protein>
    <submittedName>
        <fullName evidence="2">Sugar kinase</fullName>
    </submittedName>
</protein>
<comment type="caution">
    <text evidence="2">The sequence shown here is derived from an EMBL/GenBank/DDBJ whole genome shotgun (WGS) entry which is preliminary data.</text>
</comment>
<keyword evidence="2" id="KW-0418">Kinase</keyword>
<dbReference type="PANTHER" id="PTHR46969:SF1">
    <property type="entry name" value="BIFUNCTIONAL PROTEIN HLDE"/>
    <property type="match status" value="1"/>
</dbReference>
<dbReference type="GO" id="GO:0033785">
    <property type="term" value="F:heptose 7-phosphate kinase activity"/>
    <property type="evidence" value="ECO:0007669"/>
    <property type="project" value="TreeGrafter"/>
</dbReference>
<dbReference type="EMBL" id="DVJP01000072">
    <property type="protein sequence ID" value="HIS77283.1"/>
    <property type="molecule type" value="Genomic_DNA"/>
</dbReference>
<accession>A0A9D1FPN4</accession>
<reference evidence="2" key="1">
    <citation type="submission" date="2020-10" db="EMBL/GenBank/DDBJ databases">
        <authorList>
            <person name="Gilroy R."/>
        </authorList>
    </citation>
    <scope>NUCLEOTIDE SEQUENCE</scope>
    <source>
        <strain evidence="2">CHK199-13235</strain>
    </source>
</reference>
<evidence type="ECO:0000259" key="1">
    <source>
        <dbReference type="Pfam" id="PF00294"/>
    </source>
</evidence>
<evidence type="ECO:0000313" key="2">
    <source>
        <dbReference type="EMBL" id="HIS77283.1"/>
    </source>
</evidence>
<proteinExistence type="predicted"/>
<dbReference type="GO" id="GO:0005829">
    <property type="term" value="C:cytosol"/>
    <property type="evidence" value="ECO:0007669"/>
    <property type="project" value="TreeGrafter"/>
</dbReference>